<proteinExistence type="predicted"/>
<evidence type="ECO:0000256" key="1">
    <source>
        <dbReference type="SAM" id="MobiDB-lite"/>
    </source>
</evidence>
<comment type="caution">
    <text evidence="2">The sequence shown here is derived from an EMBL/GenBank/DDBJ whole genome shotgun (WGS) entry which is preliminary data.</text>
</comment>
<dbReference type="AlphaFoldDB" id="A0AAV7MYT6"/>
<accession>A0AAV7MYT6</accession>
<gene>
    <name evidence="2" type="ORF">NDU88_006300</name>
</gene>
<keyword evidence="3" id="KW-1185">Reference proteome</keyword>
<evidence type="ECO:0000313" key="2">
    <source>
        <dbReference type="EMBL" id="KAJ1108930.1"/>
    </source>
</evidence>
<evidence type="ECO:0000313" key="3">
    <source>
        <dbReference type="Proteomes" id="UP001066276"/>
    </source>
</evidence>
<name>A0AAV7MYT6_PLEWA</name>
<reference evidence="2" key="1">
    <citation type="journal article" date="2022" name="bioRxiv">
        <title>Sequencing and chromosome-scale assembly of the giantPleurodeles waltlgenome.</title>
        <authorList>
            <person name="Brown T."/>
            <person name="Elewa A."/>
            <person name="Iarovenko S."/>
            <person name="Subramanian E."/>
            <person name="Araus A.J."/>
            <person name="Petzold A."/>
            <person name="Susuki M."/>
            <person name="Suzuki K.-i.T."/>
            <person name="Hayashi T."/>
            <person name="Toyoda A."/>
            <person name="Oliveira C."/>
            <person name="Osipova E."/>
            <person name="Leigh N.D."/>
            <person name="Simon A."/>
            <person name="Yun M.H."/>
        </authorList>
    </citation>
    <scope>NUCLEOTIDE SEQUENCE</scope>
    <source>
        <strain evidence="2">20211129_DDA</strain>
        <tissue evidence="2">Liver</tissue>
    </source>
</reference>
<sequence length="91" mass="9928">MAPMKKRGQPKAKIKDKYYIGVAGPPMTKRQSTLRPLKDPWPVLGPSDPAQELDTVGEETSSSNSDMSKTGLQASLQDENGVLRADYRPVA</sequence>
<feature type="compositionally biased region" description="Polar residues" evidence="1">
    <location>
        <begin position="58"/>
        <end position="78"/>
    </location>
</feature>
<dbReference type="EMBL" id="JANPWB010000013">
    <property type="protein sequence ID" value="KAJ1108930.1"/>
    <property type="molecule type" value="Genomic_DNA"/>
</dbReference>
<feature type="region of interest" description="Disordered" evidence="1">
    <location>
        <begin position="23"/>
        <end position="91"/>
    </location>
</feature>
<organism evidence="2 3">
    <name type="scientific">Pleurodeles waltl</name>
    <name type="common">Iberian ribbed newt</name>
    <dbReference type="NCBI Taxonomy" id="8319"/>
    <lineage>
        <taxon>Eukaryota</taxon>
        <taxon>Metazoa</taxon>
        <taxon>Chordata</taxon>
        <taxon>Craniata</taxon>
        <taxon>Vertebrata</taxon>
        <taxon>Euteleostomi</taxon>
        <taxon>Amphibia</taxon>
        <taxon>Batrachia</taxon>
        <taxon>Caudata</taxon>
        <taxon>Salamandroidea</taxon>
        <taxon>Salamandridae</taxon>
        <taxon>Pleurodelinae</taxon>
        <taxon>Pleurodeles</taxon>
    </lineage>
</organism>
<protein>
    <submittedName>
        <fullName evidence="2">Uncharacterized protein</fullName>
    </submittedName>
</protein>
<dbReference type="Proteomes" id="UP001066276">
    <property type="component" value="Chromosome 9"/>
</dbReference>